<dbReference type="RefSeq" id="WP_121923681.1">
    <property type="nucleotide sequence ID" value="NZ_REFO01000016.1"/>
</dbReference>
<protein>
    <submittedName>
        <fullName evidence="1">Uncharacterized protein</fullName>
    </submittedName>
</protein>
<dbReference type="Proteomes" id="UP000280842">
    <property type="component" value="Unassembled WGS sequence"/>
</dbReference>
<evidence type="ECO:0000313" key="1">
    <source>
        <dbReference type="EMBL" id="RMA92533.1"/>
    </source>
</evidence>
<organism evidence="1 2">
    <name type="scientific">Hydrogenothermus marinus</name>
    <dbReference type="NCBI Taxonomy" id="133270"/>
    <lineage>
        <taxon>Bacteria</taxon>
        <taxon>Pseudomonadati</taxon>
        <taxon>Aquificota</taxon>
        <taxon>Aquificia</taxon>
        <taxon>Aquificales</taxon>
        <taxon>Hydrogenothermaceae</taxon>
        <taxon>Hydrogenothermus</taxon>
    </lineage>
</organism>
<reference evidence="1 2" key="1">
    <citation type="submission" date="2018-10" db="EMBL/GenBank/DDBJ databases">
        <title>Genomic Encyclopedia of Archaeal and Bacterial Type Strains, Phase II (KMG-II): from individual species to whole genera.</title>
        <authorList>
            <person name="Goeker M."/>
        </authorList>
    </citation>
    <scope>NUCLEOTIDE SEQUENCE [LARGE SCALE GENOMIC DNA]</scope>
    <source>
        <strain evidence="1 2">VM1</strain>
    </source>
</reference>
<dbReference type="AlphaFoldDB" id="A0A3M0B5D0"/>
<dbReference type="OrthoDB" id="14000at2"/>
<proteinExistence type="predicted"/>
<gene>
    <name evidence="1" type="ORF">CLV39_1581</name>
</gene>
<accession>A0A3M0B5D0</accession>
<sequence>MQSFQQEKLQESNIHTVFLKAYELVDENKIEKIKDIETPLLLVERVKDFKENTFWMKIRDIWVLIGKIPPLTLETDDIVFFKESGKWGLFKYLEEKDELIILKDAKGERTTKIPKEVLSTLELFGKVLRVQEKV</sequence>
<evidence type="ECO:0000313" key="2">
    <source>
        <dbReference type="Proteomes" id="UP000280842"/>
    </source>
</evidence>
<name>A0A3M0B5D0_9AQUI</name>
<keyword evidence="2" id="KW-1185">Reference proteome</keyword>
<dbReference type="EMBL" id="REFO01000016">
    <property type="protein sequence ID" value="RMA92533.1"/>
    <property type="molecule type" value="Genomic_DNA"/>
</dbReference>
<comment type="caution">
    <text evidence="1">The sequence shown here is derived from an EMBL/GenBank/DDBJ whole genome shotgun (WGS) entry which is preliminary data.</text>
</comment>